<dbReference type="GO" id="GO:0045905">
    <property type="term" value="P:positive regulation of translational termination"/>
    <property type="evidence" value="ECO:0000318"/>
    <property type="project" value="GO_Central"/>
</dbReference>
<dbReference type="STRING" id="45351.A7SG66"/>
<dbReference type="InterPro" id="IPR003347">
    <property type="entry name" value="JmjC_dom"/>
</dbReference>
<dbReference type="PANTHER" id="PTHR12480:SF6">
    <property type="entry name" value="2-OXOGLUTARATE AND IRON-DEPENDENT OXYGENASE JMJD4"/>
    <property type="match status" value="1"/>
</dbReference>
<evidence type="ECO:0000256" key="1">
    <source>
        <dbReference type="ARBA" id="ARBA00001954"/>
    </source>
</evidence>
<comment type="cofactor">
    <cofactor evidence="1">
        <name>Fe(2+)</name>
        <dbReference type="ChEBI" id="CHEBI:29033"/>
    </cofactor>
</comment>
<dbReference type="PhylomeDB" id="A7SG66"/>
<evidence type="ECO:0000256" key="9">
    <source>
        <dbReference type="ARBA" id="ARBA00080747"/>
    </source>
</evidence>
<evidence type="ECO:0000256" key="6">
    <source>
        <dbReference type="ARBA" id="ARBA00047762"/>
    </source>
</evidence>
<organism evidence="12 13">
    <name type="scientific">Nematostella vectensis</name>
    <name type="common">Starlet sea anemone</name>
    <dbReference type="NCBI Taxonomy" id="45351"/>
    <lineage>
        <taxon>Eukaryota</taxon>
        <taxon>Metazoa</taxon>
        <taxon>Cnidaria</taxon>
        <taxon>Anthozoa</taxon>
        <taxon>Hexacorallia</taxon>
        <taxon>Actiniaria</taxon>
        <taxon>Edwardsiidae</taxon>
        <taxon>Nematostella</taxon>
    </lineage>
</organism>
<dbReference type="Pfam" id="PF13621">
    <property type="entry name" value="Cupin_8"/>
    <property type="match status" value="1"/>
</dbReference>
<dbReference type="HOGENOM" id="CLU_016785_2_3_1"/>
<dbReference type="Proteomes" id="UP000001593">
    <property type="component" value="Unassembled WGS sequence"/>
</dbReference>
<dbReference type="SUPFAM" id="SSF51197">
    <property type="entry name" value="Clavaminate synthase-like"/>
    <property type="match status" value="1"/>
</dbReference>
<dbReference type="GO" id="GO:0005737">
    <property type="term" value="C:cytoplasm"/>
    <property type="evidence" value="ECO:0000318"/>
    <property type="project" value="GO_Central"/>
</dbReference>
<sequence length="334" mass="39253">MADDVDGFPRVGKISYEAFLTDYLQPNKLCVFSCELTQEWKCRKEWVVNGEPNFEFLHQNFGNAIAPVADCNQECNGSHSKDTMSIAAFLEYWRKRRDVDADKPIGSSERILYLKDWHFCKSFPGHKAYTTPECFSSDWLNEFWDQREDECDDYRFVYMGPKGTWSVTPFHADVFRSYSWSANICGSKKWIIFPPAEERYFYDKLGNLAYDITSEDLRNPEKFPNAAKAKQPIVILQKEGEVIFIPSGWFHQVHNMEDTISINHNWTNAYGLMYMWKHIQDELFKVKQSIEDCKDMPEWHLHCQVMLRAISGIHYHDFVQFLAHIAKPRMACIK</sequence>
<dbReference type="GO" id="GO:0005634">
    <property type="term" value="C:nucleus"/>
    <property type="evidence" value="ECO:0000318"/>
    <property type="project" value="GO_Central"/>
</dbReference>
<evidence type="ECO:0000256" key="10">
    <source>
        <dbReference type="ARBA" id="ARBA00082904"/>
    </source>
</evidence>
<accession>A7SG66</accession>
<feature type="non-terminal residue" evidence="12">
    <location>
        <position position="1"/>
    </location>
</feature>
<dbReference type="PROSITE" id="PS51184">
    <property type="entry name" value="JMJC"/>
    <property type="match status" value="1"/>
</dbReference>
<evidence type="ECO:0000313" key="12">
    <source>
        <dbReference type="EMBL" id="EDO37281.1"/>
    </source>
</evidence>
<dbReference type="Gene3D" id="2.60.120.650">
    <property type="entry name" value="Cupin"/>
    <property type="match status" value="1"/>
</dbReference>
<evidence type="ECO:0000256" key="8">
    <source>
        <dbReference type="ARBA" id="ARBA00078704"/>
    </source>
</evidence>
<dbReference type="OMA" id="TNIVGHK"/>
<feature type="domain" description="JmjC" evidence="11">
    <location>
        <begin position="120"/>
        <end position="283"/>
    </location>
</feature>
<comment type="similarity">
    <text evidence="5">Belongs to the JMJD6 family.</text>
</comment>
<keyword evidence="13" id="KW-1185">Reference proteome</keyword>
<dbReference type="FunCoup" id="A7SG66">
    <property type="interactions" value="715"/>
</dbReference>
<dbReference type="InterPro" id="IPR050910">
    <property type="entry name" value="JMJD6_ArgDemeth/LysHydrox"/>
</dbReference>
<evidence type="ECO:0000256" key="5">
    <source>
        <dbReference type="ARBA" id="ARBA00038068"/>
    </source>
</evidence>
<dbReference type="AlphaFoldDB" id="A7SG66"/>
<evidence type="ECO:0000259" key="11">
    <source>
        <dbReference type="PROSITE" id="PS51184"/>
    </source>
</evidence>
<dbReference type="EMBL" id="DS469650">
    <property type="protein sequence ID" value="EDO37281.1"/>
    <property type="molecule type" value="Genomic_DNA"/>
</dbReference>
<evidence type="ECO:0000256" key="2">
    <source>
        <dbReference type="ARBA" id="ARBA00022723"/>
    </source>
</evidence>
<name>A7SG66_NEMVE</name>
<dbReference type="InterPro" id="IPR041667">
    <property type="entry name" value="Cupin_8"/>
</dbReference>
<reference evidence="12 13" key="1">
    <citation type="journal article" date="2007" name="Science">
        <title>Sea anemone genome reveals ancestral eumetazoan gene repertoire and genomic organization.</title>
        <authorList>
            <person name="Putnam N.H."/>
            <person name="Srivastava M."/>
            <person name="Hellsten U."/>
            <person name="Dirks B."/>
            <person name="Chapman J."/>
            <person name="Salamov A."/>
            <person name="Terry A."/>
            <person name="Shapiro H."/>
            <person name="Lindquist E."/>
            <person name="Kapitonov V.V."/>
            <person name="Jurka J."/>
            <person name="Genikhovich G."/>
            <person name="Grigoriev I.V."/>
            <person name="Lucas S.M."/>
            <person name="Steele R.E."/>
            <person name="Finnerty J.R."/>
            <person name="Technau U."/>
            <person name="Martindale M.Q."/>
            <person name="Rokhsar D.S."/>
        </authorList>
    </citation>
    <scope>NUCLEOTIDE SEQUENCE [LARGE SCALE GENOMIC DNA]</scope>
    <source>
        <strain evidence="13">CH2 X CH6</strain>
    </source>
</reference>
<dbReference type="InParanoid" id="A7SG66"/>
<keyword evidence="2" id="KW-0479">Metal-binding</keyword>
<gene>
    <name evidence="12" type="ORF">NEMVEDRAFT_v1g117188</name>
</gene>
<evidence type="ECO:0000313" key="13">
    <source>
        <dbReference type="Proteomes" id="UP000001593"/>
    </source>
</evidence>
<evidence type="ECO:0000256" key="3">
    <source>
        <dbReference type="ARBA" id="ARBA00023002"/>
    </source>
</evidence>
<dbReference type="GO" id="GO:0140096">
    <property type="term" value="F:catalytic activity, acting on a protein"/>
    <property type="evidence" value="ECO:0007669"/>
    <property type="project" value="UniProtKB-ARBA"/>
</dbReference>
<evidence type="ECO:0000256" key="7">
    <source>
        <dbReference type="ARBA" id="ARBA00067203"/>
    </source>
</evidence>
<comment type="catalytic activity">
    <reaction evidence="6">
        <text>L-lysyl-[protein] + 2-oxoglutarate + O2 = 4-hydroxy-L-lysyl-[protein] + succinate + CO2</text>
        <dbReference type="Rhea" id="RHEA:57156"/>
        <dbReference type="Rhea" id="RHEA-COMP:9752"/>
        <dbReference type="Rhea" id="RHEA-COMP:15084"/>
        <dbReference type="ChEBI" id="CHEBI:15379"/>
        <dbReference type="ChEBI" id="CHEBI:16526"/>
        <dbReference type="ChEBI" id="CHEBI:16810"/>
        <dbReference type="ChEBI" id="CHEBI:29969"/>
        <dbReference type="ChEBI" id="CHEBI:30031"/>
        <dbReference type="ChEBI" id="CHEBI:141495"/>
    </reaction>
</comment>
<dbReference type="FunFam" id="2.60.120.650:FF:000030">
    <property type="entry name" value="JmjC domain-containing protein 4"/>
    <property type="match status" value="1"/>
</dbReference>
<protein>
    <recommendedName>
        <fullName evidence="7">2-oxoglutarate and iron-dependent oxygenase JMJD4</fullName>
    </recommendedName>
    <alternativeName>
        <fullName evidence="8">JmjC domain-containing protein 4</fullName>
    </alternativeName>
    <alternativeName>
        <fullName evidence="10">Jumonji domain-containing protein 4</fullName>
    </alternativeName>
    <alternativeName>
        <fullName evidence="9">Lysyl-hydroxylase JMJD4</fullName>
    </alternativeName>
</protein>
<dbReference type="GO" id="GO:0046872">
    <property type="term" value="F:metal ion binding"/>
    <property type="evidence" value="ECO:0007669"/>
    <property type="project" value="UniProtKB-KW"/>
</dbReference>
<keyword evidence="4" id="KW-0408">Iron</keyword>
<proteinExistence type="inferred from homology"/>
<dbReference type="eggNOG" id="KOG2131">
    <property type="taxonomic scope" value="Eukaryota"/>
</dbReference>
<dbReference type="SMART" id="SM00558">
    <property type="entry name" value="JmjC"/>
    <property type="match status" value="1"/>
</dbReference>
<dbReference type="GO" id="GO:0016706">
    <property type="term" value="F:2-oxoglutarate-dependent dioxygenase activity"/>
    <property type="evidence" value="ECO:0000318"/>
    <property type="project" value="GO_Central"/>
</dbReference>
<keyword evidence="3" id="KW-0560">Oxidoreductase</keyword>
<evidence type="ECO:0000256" key="4">
    <source>
        <dbReference type="ARBA" id="ARBA00023004"/>
    </source>
</evidence>
<dbReference type="PANTHER" id="PTHR12480">
    <property type="entry name" value="ARGININE DEMETHYLASE AND LYSYL-HYDROXYLASE JMJD"/>
    <property type="match status" value="1"/>
</dbReference>
<dbReference type="GO" id="GO:0043565">
    <property type="term" value="F:sequence-specific DNA binding"/>
    <property type="evidence" value="ECO:0000318"/>
    <property type="project" value="GO_Central"/>
</dbReference>